<dbReference type="Proteomes" id="UP000053512">
    <property type="component" value="Unassembled WGS sequence"/>
</dbReference>
<dbReference type="GO" id="GO:0004177">
    <property type="term" value="F:aminopeptidase activity"/>
    <property type="evidence" value="ECO:0007669"/>
    <property type="project" value="UniProtKB-KW"/>
</dbReference>
<dbReference type="InterPro" id="IPR007484">
    <property type="entry name" value="Peptidase_M28"/>
</dbReference>
<comment type="caution">
    <text evidence="4">The sequence shown here is derived from an EMBL/GenBank/DDBJ whole genome shotgun (WGS) entry which is preliminary data.</text>
</comment>
<keyword evidence="4" id="KW-0031">Aminopeptidase</keyword>
<gene>
    <name evidence="4" type="ORF">AVL61_02635</name>
</gene>
<dbReference type="OrthoDB" id="345880at2"/>
<proteinExistence type="predicted"/>
<sequence>MVPVTAAEVPSDKVLEHLEVFQAIANANSGNRASGTPGYRGSVDYVVGRLRAAGYAPRVQSFEFPFFQATGPATVSAGGRQLSAEDVAVMTYSGSGTVTATVQAVGTAGEPAASTSGCEAGDFADFVPGNIALLQRGTCAFGTKAAHAAAAGASAVLIFNTGLPGEEGVVTGTLGAPGAATIPVVGLSHAAGRALLGGGEVTVSTQTVSESRETFNVLAETSTGDPERTVMVGAHLDSVPEGPGINDNASGSAGILAVAEALAGTETANAVRFAWWGAEELGLLGSRHYVTDLKANDAATLEKVALYLNFDMIGSPNHGRFVYDGDASAFGPEDGSVPAPAGSAAIEAAFHEHFGSVGLASGETEFSGRSDYGPFIEVGVPSGGLFTGAEGIKTVEQAALFGGRAGIGYDFCYHAACDDLSNIDLRTLDEMTAAASAVVRRFADSALDLEEEGQRLRTAVGPIPAATVDQGHGPSNAAEERQAQ</sequence>
<dbReference type="EMBL" id="LQBK01000002">
    <property type="protein sequence ID" value="KUG61998.1"/>
    <property type="molecule type" value="Genomic_DNA"/>
</dbReference>
<evidence type="ECO:0000313" key="4">
    <source>
        <dbReference type="EMBL" id="KUG61998.1"/>
    </source>
</evidence>
<dbReference type="Gene3D" id="3.40.630.10">
    <property type="entry name" value="Zn peptidases"/>
    <property type="match status" value="1"/>
</dbReference>
<organism evidence="4 5">
    <name type="scientific">Kocuria rosea subsp. polaris</name>
    <dbReference type="NCBI Taxonomy" id="136273"/>
    <lineage>
        <taxon>Bacteria</taxon>
        <taxon>Bacillati</taxon>
        <taxon>Actinomycetota</taxon>
        <taxon>Actinomycetes</taxon>
        <taxon>Micrococcales</taxon>
        <taxon>Micrococcaceae</taxon>
        <taxon>Kocuria</taxon>
    </lineage>
</organism>
<dbReference type="SUPFAM" id="SSF52025">
    <property type="entry name" value="PA domain"/>
    <property type="match status" value="1"/>
</dbReference>
<dbReference type="InterPro" id="IPR045175">
    <property type="entry name" value="M28_fam"/>
</dbReference>
<evidence type="ECO:0000313" key="5">
    <source>
        <dbReference type="Proteomes" id="UP000053512"/>
    </source>
</evidence>
<keyword evidence="4" id="KW-0378">Hydrolase</keyword>
<dbReference type="PANTHER" id="PTHR12147:SF26">
    <property type="entry name" value="PEPTIDASE M28 DOMAIN-CONTAINING PROTEIN"/>
    <property type="match status" value="1"/>
</dbReference>
<dbReference type="PANTHER" id="PTHR12147">
    <property type="entry name" value="METALLOPEPTIDASE M28 FAMILY MEMBER"/>
    <property type="match status" value="1"/>
</dbReference>
<dbReference type="Pfam" id="PF02225">
    <property type="entry name" value="PA"/>
    <property type="match status" value="1"/>
</dbReference>
<accession>A0A0W8IQ19</accession>
<dbReference type="InterPro" id="IPR046450">
    <property type="entry name" value="PA_dom_sf"/>
</dbReference>
<dbReference type="InterPro" id="IPR003137">
    <property type="entry name" value="PA_domain"/>
</dbReference>
<dbReference type="Gene3D" id="3.50.30.30">
    <property type="match status" value="1"/>
</dbReference>
<feature type="region of interest" description="Disordered" evidence="1">
    <location>
        <begin position="461"/>
        <end position="484"/>
    </location>
</feature>
<keyword evidence="4" id="KW-0645">Protease</keyword>
<dbReference type="SUPFAM" id="SSF53187">
    <property type="entry name" value="Zn-dependent exopeptidases"/>
    <property type="match status" value="1"/>
</dbReference>
<dbReference type="AlphaFoldDB" id="A0A0W8IQ19"/>
<dbReference type="GO" id="GO:0008235">
    <property type="term" value="F:metalloexopeptidase activity"/>
    <property type="evidence" value="ECO:0007669"/>
    <property type="project" value="InterPro"/>
</dbReference>
<dbReference type="GO" id="GO:0006508">
    <property type="term" value="P:proteolysis"/>
    <property type="evidence" value="ECO:0007669"/>
    <property type="project" value="InterPro"/>
</dbReference>
<evidence type="ECO:0000256" key="1">
    <source>
        <dbReference type="SAM" id="MobiDB-lite"/>
    </source>
</evidence>
<evidence type="ECO:0000259" key="3">
    <source>
        <dbReference type="Pfam" id="PF04389"/>
    </source>
</evidence>
<reference evidence="5" key="1">
    <citation type="submission" date="2015-12" db="EMBL/GenBank/DDBJ databases">
        <authorList>
            <person name="Nair G.R."/>
            <person name="Kaur G."/>
            <person name="Mayilraj S."/>
        </authorList>
    </citation>
    <scope>NUCLEOTIDE SEQUENCE [LARGE SCALE GENOMIC DNA]</scope>
    <source>
        <strain evidence="5">CD08_4</strain>
    </source>
</reference>
<protein>
    <submittedName>
        <fullName evidence="4">Aminopeptidase</fullName>
    </submittedName>
</protein>
<name>A0A0W8IQ19_KOCRO</name>
<evidence type="ECO:0000259" key="2">
    <source>
        <dbReference type="Pfam" id="PF02225"/>
    </source>
</evidence>
<feature type="domain" description="PA" evidence="2">
    <location>
        <begin position="111"/>
        <end position="195"/>
    </location>
</feature>
<dbReference type="STRING" id="136273.GY22_16105"/>
<feature type="domain" description="Peptidase M28" evidence="3">
    <location>
        <begin position="216"/>
        <end position="438"/>
    </location>
</feature>
<dbReference type="Pfam" id="PF04389">
    <property type="entry name" value="Peptidase_M28"/>
    <property type="match status" value="1"/>
</dbReference>